<dbReference type="InterPro" id="IPR011042">
    <property type="entry name" value="6-blade_b-propeller_TolB-like"/>
</dbReference>
<dbReference type="PANTHER" id="PTHR36842:SF1">
    <property type="entry name" value="PROTEIN TOLB"/>
    <property type="match status" value="1"/>
</dbReference>
<dbReference type="Pfam" id="PF07676">
    <property type="entry name" value="PD40"/>
    <property type="match status" value="2"/>
</dbReference>
<dbReference type="RefSeq" id="WP_133474167.1">
    <property type="nucleotide sequence ID" value="NZ_SNWP01000011.1"/>
</dbReference>
<evidence type="ECO:0000256" key="2">
    <source>
        <dbReference type="SAM" id="SignalP"/>
    </source>
</evidence>
<dbReference type="Proteomes" id="UP000295741">
    <property type="component" value="Unassembled WGS sequence"/>
</dbReference>
<sequence length="292" mass="33105">MLKTSIFLFAMLVVMNCYCQQVPQLFEPGFISNGGVFGLAISPDGNTALWVRSNGKRDTLVILQSSKMNGSWTKPVIASFSTTDAQWKDIDPIFSPDGKTVLFQSTRPVPDRPNRTGFDIWAVGKTATGWTAPYHLGNVINTDASESYASVTRKGDIYFMKENPTKAGNSDIYVSRKVNGVYQEPENIGLPVNTEKFRESNPFISPDEDYILYFSSDSTGYGEVDIYISFRKNDKWSSPKNLGAKINSALAEFCPFYHEKEKRLYFSRQKKGEGRMYEDLYFIDFDLKKYND</sequence>
<dbReference type="AlphaFoldDB" id="A0A4R6IWM3"/>
<evidence type="ECO:0000313" key="3">
    <source>
        <dbReference type="EMBL" id="TDO26305.1"/>
    </source>
</evidence>
<feature type="chain" id="PRO_5020334068" evidence="2">
    <location>
        <begin position="20"/>
        <end position="292"/>
    </location>
</feature>
<keyword evidence="2" id="KW-0732">Signal</keyword>
<reference evidence="3 4" key="1">
    <citation type="submission" date="2019-03" db="EMBL/GenBank/DDBJ databases">
        <title>Genomic Encyclopedia of Archaeal and Bacterial Type Strains, Phase II (KMG-II): from individual species to whole genera.</title>
        <authorList>
            <person name="Goeker M."/>
        </authorList>
    </citation>
    <scope>NUCLEOTIDE SEQUENCE [LARGE SCALE GENOMIC DNA]</scope>
    <source>
        <strain evidence="3 4">DSM 28323</strain>
    </source>
</reference>
<keyword evidence="4" id="KW-1185">Reference proteome</keyword>
<feature type="signal peptide" evidence="2">
    <location>
        <begin position="1"/>
        <end position="19"/>
    </location>
</feature>
<evidence type="ECO:0000313" key="4">
    <source>
        <dbReference type="Proteomes" id="UP000295741"/>
    </source>
</evidence>
<dbReference type="OrthoDB" id="8432779at2"/>
<name>A0A4R6IWM3_9BACT</name>
<proteinExistence type="inferred from homology"/>
<dbReference type="Gene3D" id="2.120.10.30">
    <property type="entry name" value="TolB, C-terminal domain"/>
    <property type="match status" value="1"/>
</dbReference>
<dbReference type="SUPFAM" id="SSF82171">
    <property type="entry name" value="DPP6 N-terminal domain-like"/>
    <property type="match status" value="1"/>
</dbReference>
<evidence type="ECO:0000256" key="1">
    <source>
        <dbReference type="ARBA" id="ARBA00009820"/>
    </source>
</evidence>
<comment type="similarity">
    <text evidence="1">Belongs to the TolB family.</text>
</comment>
<protein>
    <submittedName>
        <fullName evidence="3">WD40 repeat protein</fullName>
    </submittedName>
</protein>
<dbReference type="EMBL" id="SNWP01000011">
    <property type="protein sequence ID" value="TDO26305.1"/>
    <property type="molecule type" value="Genomic_DNA"/>
</dbReference>
<accession>A0A4R6IWM3</accession>
<dbReference type="InterPro" id="IPR011659">
    <property type="entry name" value="WD40"/>
</dbReference>
<comment type="caution">
    <text evidence="3">The sequence shown here is derived from an EMBL/GenBank/DDBJ whole genome shotgun (WGS) entry which is preliminary data.</text>
</comment>
<organism evidence="3 4">
    <name type="scientific">Sediminibacterium goheungense</name>
    <dbReference type="NCBI Taxonomy" id="1086393"/>
    <lineage>
        <taxon>Bacteria</taxon>
        <taxon>Pseudomonadati</taxon>
        <taxon>Bacteroidota</taxon>
        <taxon>Chitinophagia</taxon>
        <taxon>Chitinophagales</taxon>
        <taxon>Chitinophagaceae</taxon>
        <taxon>Sediminibacterium</taxon>
    </lineage>
</organism>
<gene>
    <name evidence="3" type="ORF">BC659_1611</name>
</gene>
<dbReference type="PANTHER" id="PTHR36842">
    <property type="entry name" value="PROTEIN TOLB HOMOLOG"/>
    <property type="match status" value="1"/>
</dbReference>